<keyword evidence="3" id="KW-1185">Reference proteome</keyword>
<evidence type="ECO:0000313" key="3">
    <source>
        <dbReference type="Proteomes" id="UP000325372"/>
    </source>
</evidence>
<dbReference type="EMBL" id="VYXP01000001">
    <property type="protein sequence ID" value="KAA9134181.1"/>
    <property type="molecule type" value="Genomic_DNA"/>
</dbReference>
<dbReference type="AlphaFoldDB" id="A0A5N0THV3"/>
<dbReference type="Proteomes" id="UP000325372">
    <property type="component" value="Unassembled WGS sequence"/>
</dbReference>
<gene>
    <name evidence="2" type="ORF">F3N42_01155</name>
</gene>
<dbReference type="Pfam" id="PF05960">
    <property type="entry name" value="DUF885"/>
    <property type="match status" value="1"/>
</dbReference>
<feature type="signal peptide" evidence="1">
    <location>
        <begin position="1"/>
        <end position="23"/>
    </location>
</feature>
<dbReference type="PANTHER" id="PTHR33361:SF16">
    <property type="entry name" value="DUF885 DOMAIN-CONTAINING PROTEIN"/>
    <property type="match status" value="1"/>
</dbReference>
<comment type="caution">
    <text evidence="2">The sequence shown here is derived from an EMBL/GenBank/DDBJ whole genome shotgun (WGS) entry which is preliminary data.</text>
</comment>
<feature type="chain" id="PRO_5024365432" evidence="1">
    <location>
        <begin position="24"/>
        <end position="621"/>
    </location>
</feature>
<organism evidence="2 3">
    <name type="scientific">Marinihelvus fidelis</name>
    <dbReference type="NCBI Taxonomy" id="2613842"/>
    <lineage>
        <taxon>Bacteria</taxon>
        <taxon>Pseudomonadati</taxon>
        <taxon>Pseudomonadota</taxon>
        <taxon>Gammaproteobacteria</taxon>
        <taxon>Chromatiales</taxon>
        <taxon>Wenzhouxiangellaceae</taxon>
        <taxon>Marinihelvus</taxon>
    </lineage>
</organism>
<sequence>MTRWTSLLALPALFLAACGPSGDTEPAPTATTEQVAPAAQVESAETDENQRLADFFTEIFERDVAQSPQFQAQLGRKTEDYGKWDDESEAWAVQMNEQAQADLARLRSDFDFEQLDESSRLSYLIFENNLERDLALFPWRHHRYAVSQMRNIAGSVPTFLRNVHKVDNRADAEAYIERLRGVDVLMAQYVEKLQASEAIGVVPPMMVYPRALPVAANMLTGAPFDETAEDGVLLADFRAKVDALELDDEDTAILLNEAANALSGPFRQGYNALIGELTRLQAIADDNNGVWDLPDGDAYYAAMANYWTTVDMSPDEIHEMGLAEVERIRAEMEAIKASVGFEGDLAAFFEFVRTSPENYYPNTDEGRAEYLAEATALIDHVMTIAPDYFNVLPKAPLEVRRVEPWREAGSSTAFYNRPSLDGSRPGIFYVNMQDMNAVQKHIMNSLAYHEGAPGHHFQLAIQQELTGIPEFRKFGGYSAYSEGWALYTERLAKEIGLYEDLPMRDFGRLSEEMKRAVRLVVDTGMHAKRWSREESIAYMTANTPMAPADIERQIERYFVIPGQALSYKIGMITLLELRERARQALGDDFSIAEYHDQVLKNGSMPMVVLEQVIDDWIASKQ</sequence>
<keyword evidence="1" id="KW-0732">Signal</keyword>
<accession>A0A5N0THV3</accession>
<dbReference type="InterPro" id="IPR010281">
    <property type="entry name" value="DUF885"/>
</dbReference>
<evidence type="ECO:0000256" key="1">
    <source>
        <dbReference type="SAM" id="SignalP"/>
    </source>
</evidence>
<dbReference type="RefSeq" id="WP_150862545.1">
    <property type="nucleotide sequence ID" value="NZ_VYXP01000001.1"/>
</dbReference>
<dbReference type="PANTHER" id="PTHR33361">
    <property type="entry name" value="GLR0591 PROTEIN"/>
    <property type="match status" value="1"/>
</dbReference>
<proteinExistence type="predicted"/>
<protein>
    <submittedName>
        <fullName evidence="2">DUF885 domain-containing protein</fullName>
    </submittedName>
</protein>
<name>A0A5N0THV3_9GAMM</name>
<dbReference type="PROSITE" id="PS51257">
    <property type="entry name" value="PROKAR_LIPOPROTEIN"/>
    <property type="match status" value="1"/>
</dbReference>
<evidence type="ECO:0000313" key="2">
    <source>
        <dbReference type="EMBL" id="KAA9134181.1"/>
    </source>
</evidence>
<reference evidence="2 3" key="1">
    <citation type="submission" date="2019-09" db="EMBL/GenBank/DDBJ databases">
        <title>Wenzhouxiangella sp. Genome sequencing and assembly.</title>
        <authorList>
            <person name="Zhang R."/>
        </authorList>
    </citation>
    <scope>NUCLEOTIDE SEQUENCE [LARGE SCALE GENOMIC DNA]</scope>
    <source>
        <strain evidence="2 3">W260</strain>
    </source>
</reference>